<evidence type="ECO:0000313" key="3">
    <source>
        <dbReference type="EMBL" id="OGZ13010.1"/>
    </source>
</evidence>
<gene>
    <name evidence="3" type="ORF">A3C93_03865</name>
</gene>
<proteinExistence type="predicted"/>
<keyword evidence="2" id="KW-1133">Transmembrane helix</keyword>
<evidence type="ECO:0000256" key="2">
    <source>
        <dbReference type="SAM" id="Phobius"/>
    </source>
</evidence>
<keyword evidence="1" id="KW-0175">Coiled coil</keyword>
<sequence>MKRTLNIFIALLVVDLLVGGAFWFGYSAINAKKDKETELRKELADEVKKVAQQAALRRALKQAEKERGALEKYFYDPGEESQIDFVSQIEGLGTPVSGVIVETGSLSLTTGGAPSFYGEISFKGKWEETYHFLRLLETFPARLIIRRFTAQSLGGSDTVALWSGSASVDLTSLKGN</sequence>
<evidence type="ECO:0008006" key="5">
    <source>
        <dbReference type="Google" id="ProtNLM"/>
    </source>
</evidence>
<comment type="caution">
    <text evidence="3">The sequence shown here is derived from an EMBL/GenBank/DDBJ whole genome shotgun (WGS) entry which is preliminary data.</text>
</comment>
<dbReference type="EMBL" id="MHLO01000010">
    <property type="protein sequence ID" value="OGZ13010.1"/>
    <property type="molecule type" value="Genomic_DNA"/>
</dbReference>
<name>A0A1G2DJG7_9BACT</name>
<organism evidence="3 4">
    <name type="scientific">Candidatus Lloydbacteria bacterium RIFCSPHIGHO2_02_FULL_54_17</name>
    <dbReference type="NCBI Taxonomy" id="1798664"/>
    <lineage>
        <taxon>Bacteria</taxon>
        <taxon>Candidatus Lloydiibacteriota</taxon>
    </lineage>
</organism>
<feature type="transmembrane region" description="Helical" evidence="2">
    <location>
        <begin position="7"/>
        <end position="26"/>
    </location>
</feature>
<keyword evidence="2" id="KW-0812">Transmembrane</keyword>
<protein>
    <recommendedName>
        <fullName evidence="5">Type 4 fimbrial biogenesis protein PilO</fullName>
    </recommendedName>
</protein>
<keyword evidence="2" id="KW-0472">Membrane</keyword>
<accession>A0A1G2DJG7</accession>
<evidence type="ECO:0000313" key="4">
    <source>
        <dbReference type="Proteomes" id="UP000178636"/>
    </source>
</evidence>
<dbReference type="AlphaFoldDB" id="A0A1G2DJG7"/>
<feature type="coiled-coil region" evidence="1">
    <location>
        <begin position="33"/>
        <end position="73"/>
    </location>
</feature>
<evidence type="ECO:0000256" key="1">
    <source>
        <dbReference type="SAM" id="Coils"/>
    </source>
</evidence>
<reference evidence="3 4" key="1">
    <citation type="journal article" date="2016" name="Nat. Commun.">
        <title>Thousands of microbial genomes shed light on interconnected biogeochemical processes in an aquifer system.</title>
        <authorList>
            <person name="Anantharaman K."/>
            <person name="Brown C.T."/>
            <person name="Hug L.A."/>
            <person name="Sharon I."/>
            <person name="Castelle C.J."/>
            <person name="Probst A.J."/>
            <person name="Thomas B.C."/>
            <person name="Singh A."/>
            <person name="Wilkins M.J."/>
            <person name="Karaoz U."/>
            <person name="Brodie E.L."/>
            <person name="Williams K.H."/>
            <person name="Hubbard S.S."/>
            <person name="Banfield J.F."/>
        </authorList>
    </citation>
    <scope>NUCLEOTIDE SEQUENCE [LARGE SCALE GENOMIC DNA]</scope>
</reference>
<dbReference type="Proteomes" id="UP000178636">
    <property type="component" value="Unassembled WGS sequence"/>
</dbReference>
<dbReference type="STRING" id="1798664.A3C93_03865"/>